<dbReference type="EMBL" id="JACORT010000012">
    <property type="protein sequence ID" value="MBC5785691.1"/>
    <property type="molecule type" value="Genomic_DNA"/>
</dbReference>
<keyword evidence="4 5" id="KW-0119">Carbohydrate metabolism</keyword>
<dbReference type="RefSeq" id="WP_187078443.1">
    <property type="nucleotide sequence ID" value="NZ_JACORT010000012.1"/>
</dbReference>
<dbReference type="InterPro" id="IPR011059">
    <property type="entry name" value="Metal-dep_hydrolase_composite"/>
</dbReference>
<dbReference type="Gene3D" id="3.20.20.140">
    <property type="entry name" value="Metal-dependent hydrolases"/>
    <property type="match status" value="1"/>
</dbReference>
<dbReference type="SUPFAM" id="SSF51338">
    <property type="entry name" value="Composite domain of metallo-dependent hydrolases"/>
    <property type="match status" value="1"/>
</dbReference>
<dbReference type="GO" id="GO:0046872">
    <property type="term" value="F:metal ion binding"/>
    <property type="evidence" value="ECO:0007669"/>
    <property type="project" value="UniProtKB-KW"/>
</dbReference>
<gene>
    <name evidence="10" type="primary">nagA</name>
    <name evidence="10" type="ORF">H8N03_22305</name>
</gene>
<dbReference type="GO" id="GO:0006046">
    <property type="term" value="P:N-acetylglucosamine catabolic process"/>
    <property type="evidence" value="ECO:0007669"/>
    <property type="project" value="TreeGrafter"/>
</dbReference>
<evidence type="ECO:0000256" key="3">
    <source>
        <dbReference type="ARBA" id="ARBA00022801"/>
    </source>
</evidence>
<comment type="caution">
    <text evidence="10">The sequence shown here is derived from an EMBL/GenBank/DDBJ whole genome shotgun (WGS) entry which is preliminary data.</text>
</comment>
<dbReference type="SUPFAM" id="SSF51556">
    <property type="entry name" value="Metallo-dependent hydrolases"/>
    <property type="match status" value="1"/>
</dbReference>
<dbReference type="Gene3D" id="2.30.40.10">
    <property type="entry name" value="Urease, subunit C, domain 1"/>
    <property type="match status" value="1"/>
</dbReference>
<keyword evidence="2 8" id="KW-0479">Metal-binding</keyword>
<dbReference type="Pfam" id="PF01979">
    <property type="entry name" value="Amidohydro_1"/>
    <property type="match status" value="1"/>
</dbReference>
<reference evidence="10" key="1">
    <citation type="submission" date="2020-08" db="EMBL/GenBank/DDBJ databases">
        <title>Ramlibacter sp. USB13 16S ribosomal RNA gene genome sequencing and assembly.</title>
        <authorList>
            <person name="Kang M."/>
        </authorList>
    </citation>
    <scope>NUCLEOTIDE SEQUENCE</scope>
    <source>
        <strain evidence="10">USB13</strain>
    </source>
</reference>
<dbReference type="CDD" id="cd00854">
    <property type="entry name" value="NagA"/>
    <property type="match status" value="1"/>
</dbReference>
<dbReference type="NCBIfam" id="TIGR00221">
    <property type="entry name" value="nagA"/>
    <property type="match status" value="1"/>
</dbReference>
<feature type="binding site" evidence="8">
    <location>
        <position position="190"/>
    </location>
    <ligand>
        <name>Zn(2+)</name>
        <dbReference type="ChEBI" id="CHEBI:29105"/>
    </ligand>
</feature>
<evidence type="ECO:0000313" key="11">
    <source>
        <dbReference type="Proteomes" id="UP000608513"/>
    </source>
</evidence>
<dbReference type="InterPro" id="IPR003764">
    <property type="entry name" value="GlcNAc_6-P_deAcase"/>
</dbReference>
<keyword evidence="3 5" id="KW-0378">Hydrolase</keyword>
<feature type="binding site" evidence="7">
    <location>
        <position position="222"/>
    </location>
    <ligand>
        <name>substrate</name>
    </ligand>
</feature>
<evidence type="ECO:0000313" key="10">
    <source>
        <dbReference type="EMBL" id="MBC5785691.1"/>
    </source>
</evidence>
<organism evidence="10 11">
    <name type="scientific">Ramlibacter cellulosilyticus</name>
    <dbReference type="NCBI Taxonomy" id="2764187"/>
    <lineage>
        <taxon>Bacteria</taxon>
        <taxon>Pseudomonadati</taxon>
        <taxon>Pseudomonadota</taxon>
        <taxon>Betaproteobacteria</taxon>
        <taxon>Burkholderiales</taxon>
        <taxon>Comamonadaceae</taxon>
        <taxon>Ramlibacter</taxon>
    </lineage>
</organism>
<evidence type="ECO:0000256" key="8">
    <source>
        <dbReference type="PIRSR" id="PIRSR038994-3"/>
    </source>
</evidence>
<evidence type="ECO:0000256" key="7">
    <source>
        <dbReference type="PIRSR" id="PIRSR038994-2"/>
    </source>
</evidence>
<dbReference type="PANTHER" id="PTHR11113">
    <property type="entry name" value="N-ACETYLGLUCOSAMINE-6-PHOSPHATE DEACETYLASE"/>
    <property type="match status" value="1"/>
</dbReference>
<feature type="domain" description="Amidohydrolase-related" evidence="9">
    <location>
        <begin position="49"/>
        <end position="368"/>
    </location>
</feature>
<feature type="binding site" evidence="8">
    <location>
        <position position="127"/>
    </location>
    <ligand>
        <name>Zn(2+)</name>
        <dbReference type="ChEBI" id="CHEBI:29105"/>
    </ligand>
</feature>
<dbReference type="AlphaFoldDB" id="A0A923MVB0"/>
<feature type="binding site" evidence="7">
    <location>
        <begin position="214"/>
        <end position="215"/>
    </location>
    <ligand>
        <name>substrate</name>
    </ligand>
</feature>
<dbReference type="EC" id="3.5.1.25" evidence="10"/>
<dbReference type="Proteomes" id="UP000608513">
    <property type="component" value="Unassembled WGS sequence"/>
</dbReference>
<evidence type="ECO:0000256" key="2">
    <source>
        <dbReference type="ARBA" id="ARBA00022723"/>
    </source>
</evidence>
<comment type="cofactor">
    <cofactor evidence="8">
        <name>a divalent metal cation</name>
        <dbReference type="ChEBI" id="CHEBI:60240"/>
    </cofactor>
    <text evidence="8">Binds 1 divalent metal cation per subunit.</text>
</comment>
<protein>
    <submittedName>
        <fullName evidence="10">N-acetylglucosamine-6-phosphate deacetylase</fullName>
        <ecNumber evidence="10">3.5.1.25</ecNumber>
    </submittedName>
</protein>
<accession>A0A923MVB0</accession>
<evidence type="ECO:0000259" key="9">
    <source>
        <dbReference type="Pfam" id="PF01979"/>
    </source>
</evidence>
<dbReference type="PANTHER" id="PTHR11113:SF14">
    <property type="entry name" value="N-ACETYLGLUCOSAMINE-6-PHOSPHATE DEACETYLASE"/>
    <property type="match status" value="1"/>
</dbReference>
<sequence length="377" mass="39625">MTRKLEGRILTPAGLVDGALRMAADGRIEAITGTPVAPEAVRDGWSPLLLPGFVDLHVHGGAGRDIMEGGDAALQVTRRHAEHGTTALLATTMTAPVEDLRMALAAIGELAASAAPGAARILGVHLEGPYINKGKLGAQPDFARPVSLAELKELDALAPVRLLTLAPEVPGNLDAIPGLVAAGYRVQIGHTLGTYEDGVQALERGARGFTHLFNAMTPLHHRMPGMVGAALAHARYAEIIPDLLHVHPGAIRAALRSIPCLYCVTDSTAATGMPDGEYRLGRQAVTKCLGGVRLADGTLAGSTLTMDRALRNLVDVVGVPLDDAARRVSTFPADFLQIADRGRLQAGAWADVVVMDRDLRVQEVFVEGGSLDVAHAR</sequence>
<proteinExistence type="inferred from homology"/>
<evidence type="ECO:0000256" key="4">
    <source>
        <dbReference type="ARBA" id="ARBA00023277"/>
    </source>
</evidence>
<dbReference type="InterPro" id="IPR032466">
    <property type="entry name" value="Metal_Hydrolase"/>
</dbReference>
<feature type="binding site" evidence="7">
    <location>
        <position position="245"/>
    </location>
    <ligand>
        <name>substrate</name>
    </ligand>
</feature>
<dbReference type="GO" id="GO:0008448">
    <property type="term" value="F:N-acetylglucosamine-6-phosphate deacetylase activity"/>
    <property type="evidence" value="ECO:0007669"/>
    <property type="project" value="UniProtKB-EC"/>
</dbReference>
<evidence type="ECO:0000256" key="1">
    <source>
        <dbReference type="ARBA" id="ARBA00010716"/>
    </source>
</evidence>
<name>A0A923MVB0_9BURK</name>
<feature type="binding site" evidence="8">
    <location>
        <position position="211"/>
    </location>
    <ligand>
        <name>Zn(2+)</name>
        <dbReference type="ChEBI" id="CHEBI:29105"/>
    </ligand>
</feature>
<keyword evidence="11" id="KW-1185">Reference proteome</keyword>
<feature type="binding site" evidence="7">
    <location>
        <position position="138"/>
    </location>
    <ligand>
        <name>substrate</name>
    </ligand>
</feature>
<evidence type="ECO:0000256" key="6">
    <source>
        <dbReference type="PIRSR" id="PIRSR038994-1"/>
    </source>
</evidence>
<evidence type="ECO:0000256" key="5">
    <source>
        <dbReference type="PIRNR" id="PIRNR038994"/>
    </source>
</evidence>
<dbReference type="PIRSF" id="PIRSF038994">
    <property type="entry name" value="NagA"/>
    <property type="match status" value="1"/>
</dbReference>
<feature type="binding site" evidence="7">
    <location>
        <begin position="299"/>
        <end position="301"/>
    </location>
    <ligand>
        <name>substrate</name>
    </ligand>
</feature>
<dbReference type="InterPro" id="IPR006680">
    <property type="entry name" value="Amidohydro-rel"/>
</dbReference>
<comment type="similarity">
    <text evidence="1 5">Belongs to the metallo-dependent hydrolases superfamily. NagA family.</text>
</comment>
<feature type="active site" description="Proton donor/acceptor" evidence="6">
    <location>
        <position position="266"/>
    </location>
</feature>